<evidence type="ECO:0000313" key="1">
    <source>
        <dbReference type="EMBL" id="KAG0562513.1"/>
    </source>
</evidence>
<protein>
    <submittedName>
        <fullName evidence="1">Uncharacterized protein</fullName>
    </submittedName>
</protein>
<keyword evidence="2" id="KW-1185">Reference proteome</keyword>
<dbReference type="EMBL" id="CM026430">
    <property type="protein sequence ID" value="KAG0562513.1"/>
    <property type="molecule type" value="Genomic_DNA"/>
</dbReference>
<proteinExistence type="predicted"/>
<organism evidence="1 2">
    <name type="scientific">Ceratodon purpureus</name>
    <name type="common">Fire moss</name>
    <name type="synonym">Dicranum purpureum</name>
    <dbReference type="NCBI Taxonomy" id="3225"/>
    <lineage>
        <taxon>Eukaryota</taxon>
        <taxon>Viridiplantae</taxon>
        <taxon>Streptophyta</taxon>
        <taxon>Embryophyta</taxon>
        <taxon>Bryophyta</taxon>
        <taxon>Bryophytina</taxon>
        <taxon>Bryopsida</taxon>
        <taxon>Dicranidae</taxon>
        <taxon>Pseudoditrichales</taxon>
        <taxon>Ditrichaceae</taxon>
        <taxon>Ceratodon</taxon>
    </lineage>
</organism>
<dbReference type="AlphaFoldDB" id="A0A8T0GUC4"/>
<name>A0A8T0GUC4_CERPU</name>
<gene>
    <name evidence="1" type="ORF">KC19_9G152300</name>
</gene>
<dbReference type="Proteomes" id="UP000822688">
    <property type="component" value="Chromosome 9"/>
</dbReference>
<accession>A0A8T0GUC4</accession>
<comment type="caution">
    <text evidence="1">The sequence shown here is derived from an EMBL/GenBank/DDBJ whole genome shotgun (WGS) entry which is preliminary data.</text>
</comment>
<reference evidence="1" key="1">
    <citation type="submission" date="2020-06" db="EMBL/GenBank/DDBJ databases">
        <title>WGS assembly of Ceratodon purpureus strain R40.</title>
        <authorList>
            <person name="Carey S.B."/>
            <person name="Jenkins J."/>
            <person name="Shu S."/>
            <person name="Lovell J.T."/>
            <person name="Sreedasyam A."/>
            <person name="Maumus F."/>
            <person name="Tiley G.P."/>
            <person name="Fernandez-Pozo N."/>
            <person name="Barry K."/>
            <person name="Chen C."/>
            <person name="Wang M."/>
            <person name="Lipzen A."/>
            <person name="Daum C."/>
            <person name="Saski C.A."/>
            <person name="Payton A.C."/>
            <person name="Mcbreen J.C."/>
            <person name="Conrad R.E."/>
            <person name="Kollar L.M."/>
            <person name="Olsson S."/>
            <person name="Huttunen S."/>
            <person name="Landis J.B."/>
            <person name="Wickett N.J."/>
            <person name="Johnson M.G."/>
            <person name="Rensing S.A."/>
            <person name="Grimwood J."/>
            <person name="Schmutz J."/>
            <person name="Mcdaniel S.F."/>
        </authorList>
    </citation>
    <scope>NUCLEOTIDE SEQUENCE</scope>
    <source>
        <strain evidence="1">R40</strain>
    </source>
</reference>
<sequence>MELTSIEVQYNIQRIVGIRYSNHMGYASLGSASNLFLSVDDFVHRCMGGFHATAPDMQRVAPSTSELRW</sequence>
<evidence type="ECO:0000313" key="2">
    <source>
        <dbReference type="Proteomes" id="UP000822688"/>
    </source>
</evidence>